<keyword evidence="3" id="KW-1185">Reference proteome</keyword>
<dbReference type="GeneID" id="27416731"/>
<dbReference type="HOGENOM" id="CLU_1166273_0_0_1"/>
<sequence>MQQRRLSTGGFPGYQPNLQTIPGSVAASEVASEHHSMHSSALGSRGTQQYPSIAAGSSPPLSHGALAGDSDGYNTYTGAVKGQLRVVGPSGAYGQPTIAEEDPRFSTSSRTGSRMLEMLDAEEQPIVPDSVTGGEPTQPAATPSRPPFWKERSKSAQSITRVFRSSPRQSPATELPPLDLGRSDLAPEAPMTDGDTGMWKEPSRAKSPSALRKWTTKRNSKGPTGAADNEVDVDQLFS</sequence>
<accession>V5EGG2</accession>
<dbReference type="eggNOG" id="ENOG502SVS7">
    <property type="taxonomic scope" value="Eukaryota"/>
</dbReference>
<protein>
    <submittedName>
        <fullName evidence="2">Uncharacterized protein</fullName>
    </submittedName>
</protein>
<dbReference type="Proteomes" id="UP000019377">
    <property type="component" value="Unassembled WGS sequence"/>
</dbReference>
<name>V5EGG2_KALBG</name>
<proteinExistence type="predicted"/>
<dbReference type="OrthoDB" id="2554393at2759"/>
<evidence type="ECO:0000256" key="1">
    <source>
        <dbReference type="SAM" id="MobiDB-lite"/>
    </source>
</evidence>
<evidence type="ECO:0000313" key="2">
    <source>
        <dbReference type="EMBL" id="EST09626.1"/>
    </source>
</evidence>
<evidence type="ECO:0000313" key="3">
    <source>
        <dbReference type="Proteomes" id="UP000019377"/>
    </source>
</evidence>
<gene>
    <name evidence="2" type="ORF">PSEUBRA_SCAF10g05565</name>
</gene>
<feature type="compositionally biased region" description="Acidic residues" evidence="1">
    <location>
        <begin position="229"/>
        <end position="238"/>
    </location>
</feature>
<dbReference type="AlphaFoldDB" id="V5EGG2"/>
<feature type="region of interest" description="Disordered" evidence="1">
    <location>
        <begin position="1"/>
        <end position="68"/>
    </location>
</feature>
<organism evidence="2 3">
    <name type="scientific">Kalmanozyma brasiliensis (strain GHG001)</name>
    <name type="common">Yeast</name>
    <name type="synonym">Pseudozyma brasiliensis</name>
    <dbReference type="NCBI Taxonomy" id="1365824"/>
    <lineage>
        <taxon>Eukaryota</taxon>
        <taxon>Fungi</taxon>
        <taxon>Dikarya</taxon>
        <taxon>Basidiomycota</taxon>
        <taxon>Ustilaginomycotina</taxon>
        <taxon>Ustilaginomycetes</taxon>
        <taxon>Ustilaginales</taxon>
        <taxon>Ustilaginaceae</taxon>
        <taxon>Kalmanozyma</taxon>
    </lineage>
</organism>
<dbReference type="STRING" id="1365824.V5EGG2"/>
<feature type="compositionally biased region" description="Polar residues" evidence="1">
    <location>
        <begin position="38"/>
        <end position="51"/>
    </location>
</feature>
<dbReference type="EMBL" id="KI545852">
    <property type="protein sequence ID" value="EST09626.1"/>
    <property type="molecule type" value="Genomic_DNA"/>
</dbReference>
<reference evidence="3" key="1">
    <citation type="journal article" date="2013" name="Genome Announc.">
        <title>Draft genome sequence of Pseudozyma brasiliensis sp. nov. strain GHG001, a high producer of endo-1,4-xylanase isolated from an insect pest of sugarcane.</title>
        <authorList>
            <person name="Oliveira J.V.D.C."/>
            <person name="dos Santos R.A.C."/>
            <person name="Borges T.A."/>
            <person name="Riano-Pachon D.M."/>
            <person name="Goldman G.H."/>
        </authorList>
    </citation>
    <scope>NUCLEOTIDE SEQUENCE [LARGE SCALE GENOMIC DNA]</scope>
    <source>
        <strain evidence="3">GHG001</strain>
    </source>
</reference>
<feature type="region of interest" description="Disordered" evidence="1">
    <location>
        <begin position="87"/>
        <end position="238"/>
    </location>
</feature>